<comment type="caution">
    <text evidence="2">The sequence shown here is derived from an EMBL/GenBank/DDBJ whole genome shotgun (WGS) entry which is preliminary data.</text>
</comment>
<reference evidence="2 3" key="1">
    <citation type="submission" date="2018-12" db="EMBL/GenBank/DDBJ databases">
        <title>Draft genome sequence of Embleya hyalina NBRC 13850T.</title>
        <authorList>
            <person name="Komaki H."/>
            <person name="Hosoyama A."/>
            <person name="Kimura A."/>
            <person name="Ichikawa N."/>
            <person name="Tamura T."/>
        </authorList>
    </citation>
    <scope>NUCLEOTIDE SEQUENCE [LARGE SCALE GENOMIC DNA]</scope>
    <source>
        <strain evidence="2 3">NBRC 13850</strain>
    </source>
</reference>
<evidence type="ECO:0000313" key="2">
    <source>
        <dbReference type="EMBL" id="GCD97661.1"/>
    </source>
</evidence>
<keyword evidence="3" id="KW-1185">Reference proteome</keyword>
<dbReference type="EMBL" id="BIFH01000025">
    <property type="protein sequence ID" value="GCD97661.1"/>
    <property type="molecule type" value="Genomic_DNA"/>
</dbReference>
<accession>A0A401YST2</accession>
<dbReference type="AlphaFoldDB" id="A0A401YST2"/>
<gene>
    <name evidence="2" type="ORF">EHYA_05357</name>
</gene>
<dbReference type="Proteomes" id="UP000286931">
    <property type="component" value="Unassembled WGS sequence"/>
</dbReference>
<protein>
    <recommendedName>
        <fullName evidence="4">Thiol:disulfide interchange protein DsbD N-terminal domain-containing protein</fullName>
    </recommendedName>
</protein>
<evidence type="ECO:0008006" key="4">
    <source>
        <dbReference type="Google" id="ProtNLM"/>
    </source>
</evidence>
<name>A0A401YST2_9ACTN</name>
<proteinExistence type="predicted"/>
<feature type="signal peptide" evidence="1">
    <location>
        <begin position="1"/>
        <end position="27"/>
    </location>
</feature>
<keyword evidence="1" id="KW-0732">Signal</keyword>
<feature type="chain" id="PRO_5038508798" description="Thiol:disulfide interchange protein DsbD N-terminal domain-containing protein" evidence="1">
    <location>
        <begin position="28"/>
        <end position="180"/>
    </location>
</feature>
<organism evidence="2 3">
    <name type="scientific">Embleya hyalina</name>
    <dbReference type="NCBI Taxonomy" id="516124"/>
    <lineage>
        <taxon>Bacteria</taxon>
        <taxon>Bacillati</taxon>
        <taxon>Actinomycetota</taxon>
        <taxon>Actinomycetes</taxon>
        <taxon>Kitasatosporales</taxon>
        <taxon>Streptomycetaceae</taxon>
        <taxon>Embleya</taxon>
    </lineage>
</organism>
<evidence type="ECO:0000313" key="3">
    <source>
        <dbReference type="Proteomes" id="UP000286931"/>
    </source>
</evidence>
<evidence type="ECO:0000256" key="1">
    <source>
        <dbReference type="SAM" id="SignalP"/>
    </source>
</evidence>
<dbReference type="PROSITE" id="PS51257">
    <property type="entry name" value="PROKAR_LIPOPROTEIN"/>
    <property type="match status" value="1"/>
</dbReference>
<sequence length="180" mass="18863">MRTHRRRRRSAPAWSCSWAWVAATVVALGGCGSTRETASAPAPPTASVTASGVTVTAVLRLPHDGRRELEVTFAPQPGFHIYGVDLPEGGVDGLGIPTRIGVRGDLAADGTPATGSSTRLLRLTGLATELPVYPDGPVMFTLPVRRTGGHRAEVVVTYGACSANACLKPEVDKAIPLDLR</sequence>